<dbReference type="Pfam" id="PF01545">
    <property type="entry name" value="Cation_efflux"/>
    <property type="match status" value="1"/>
</dbReference>
<feature type="domain" description="Cation efflux protein transmembrane" evidence="10">
    <location>
        <begin position="28"/>
        <end position="248"/>
    </location>
</feature>
<dbReference type="NCBIfam" id="NF033827">
    <property type="entry name" value="CDF_efflux_DmeF"/>
    <property type="match status" value="1"/>
</dbReference>
<dbReference type="EMBL" id="JACXAF010000001">
    <property type="protein sequence ID" value="MBD1387833.1"/>
    <property type="molecule type" value="Genomic_DNA"/>
</dbReference>
<evidence type="ECO:0000256" key="5">
    <source>
        <dbReference type="ARBA" id="ARBA00022989"/>
    </source>
</evidence>
<evidence type="ECO:0000256" key="1">
    <source>
        <dbReference type="ARBA" id="ARBA00004141"/>
    </source>
</evidence>
<feature type="transmembrane region" description="Helical" evidence="9">
    <location>
        <begin position="93"/>
        <end position="114"/>
    </location>
</feature>
<keyword evidence="3 9" id="KW-0812">Transmembrane</keyword>
<feature type="transmembrane region" description="Helical" evidence="9">
    <location>
        <begin position="126"/>
        <end position="149"/>
    </location>
</feature>
<feature type="region of interest" description="Disordered" evidence="8">
    <location>
        <begin position="158"/>
        <end position="184"/>
    </location>
</feature>
<dbReference type="GO" id="GO:0016020">
    <property type="term" value="C:membrane"/>
    <property type="evidence" value="ECO:0007669"/>
    <property type="project" value="UniProtKB-SubCell"/>
</dbReference>
<organism evidence="11 12">
    <name type="scientific">Neiella litorisoli</name>
    <dbReference type="NCBI Taxonomy" id="2771431"/>
    <lineage>
        <taxon>Bacteria</taxon>
        <taxon>Pseudomonadati</taxon>
        <taxon>Pseudomonadota</taxon>
        <taxon>Gammaproteobacteria</taxon>
        <taxon>Alteromonadales</taxon>
        <taxon>Echinimonadaceae</taxon>
        <taxon>Neiella</taxon>
    </lineage>
</organism>
<comment type="subcellular location">
    <subcellularLocation>
        <location evidence="1">Membrane</location>
        <topology evidence="1">Multi-pass membrane protein</topology>
    </subcellularLocation>
</comment>
<keyword evidence="4" id="KW-0862">Zinc</keyword>
<keyword evidence="12" id="KW-1185">Reference proteome</keyword>
<feature type="transmembrane region" description="Helical" evidence="9">
    <location>
        <begin position="217"/>
        <end position="237"/>
    </location>
</feature>
<proteinExistence type="predicted"/>
<feature type="compositionally biased region" description="Basic residues" evidence="8">
    <location>
        <begin position="158"/>
        <end position="172"/>
    </location>
</feature>
<dbReference type="RefSeq" id="WP_191142972.1">
    <property type="nucleotide sequence ID" value="NZ_JACXAF010000001.1"/>
</dbReference>
<evidence type="ECO:0000256" key="4">
    <source>
        <dbReference type="ARBA" id="ARBA00022906"/>
    </source>
</evidence>
<dbReference type="GO" id="GO:0005385">
    <property type="term" value="F:zinc ion transmembrane transporter activity"/>
    <property type="evidence" value="ECO:0007669"/>
    <property type="project" value="InterPro"/>
</dbReference>
<keyword evidence="7 9" id="KW-0472">Membrane</keyword>
<keyword evidence="4" id="KW-0864">Zinc transport</keyword>
<evidence type="ECO:0000256" key="9">
    <source>
        <dbReference type="SAM" id="Phobius"/>
    </source>
</evidence>
<feature type="transmembrane region" description="Helical" evidence="9">
    <location>
        <begin position="28"/>
        <end position="54"/>
    </location>
</feature>
<dbReference type="InterPro" id="IPR058533">
    <property type="entry name" value="Cation_efflux_TM"/>
</dbReference>
<evidence type="ECO:0000256" key="6">
    <source>
        <dbReference type="ARBA" id="ARBA00023065"/>
    </source>
</evidence>
<feature type="transmembrane region" description="Helical" evidence="9">
    <location>
        <begin position="191"/>
        <end position="211"/>
    </location>
</feature>
<dbReference type="InterPro" id="IPR027469">
    <property type="entry name" value="Cation_efflux_TMD_sf"/>
</dbReference>
<evidence type="ECO:0000256" key="8">
    <source>
        <dbReference type="SAM" id="MobiDB-lite"/>
    </source>
</evidence>
<evidence type="ECO:0000313" key="12">
    <source>
        <dbReference type="Proteomes" id="UP000638014"/>
    </source>
</evidence>
<dbReference type="NCBIfam" id="TIGR01297">
    <property type="entry name" value="CDF"/>
    <property type="match status" value="1"/>
</dbReference>
<reference evidence="11" key="1">
    <citation type="submission" date="2020-09" db="EMBL/GenBank/DDBJ databases">
        <title>A novel bacterium of genus Neiella, isolated from South China Sea.</title>
        <authorList>
            <person name="Huang H."/>
            <person name="Mo K."/>
            <person name="Hu Y."/>
        </authorList>
    </citation>
    <scope>NUCLEOTIDE SEQUENCE</scope>
    <source>
        <strain evidence="11">HB171785</strain>
    </source>
</reference>
<dbReference type="Gene3D" id="1.20.1510.10">
    <property type="entry name" value="Cation efflux protein transmembrane domain"/>
    <property type="match status" value="1"/>
</dbReference>
<keyword evidence="2" id="KW-0813">Transport</keyword>
<evidence type="ECO:0000256" key="3">
    <source>
        <dbReference type="ARBA" id="ARBA00022692"/>
    </source>
</evidence>
<gene>
    <name evidence="11" type="primary">dmeF</name>
    <name evidence="11" type="ORF">IC617_00185</name>
</gene>
<evidence type="ECO:0000256" key="2">
    <source>
        <dbReference type="ARBA" id="ARBA00022448"/>
    </source>
</evidence>
<keyword evidence="6" id="KW-0406">Ion transport</keyword>
<accession>A0A8J6QGH1</accession>
<comment type="caution">
    <text evidence="11">The sequence shown here is derived from an EMBL/GenBank/DDBJ whole genome shotgun (WGS) entry which is preliminary data.</text>
</comment>
<protein>
    <submittedName>
        <fullName evidence="11">CDF family Co(II)/Ni(II) efflux transporter DmeF</fullName>
    </submittedName>
</protein>
<sequence>MHTEDLSPWLHDHSFDQQKKRSGETRTLIVIAITAVMMVVEISTGILFGSMALLADGLHMGSHAAALSITAFAYIYARRHAADSRFSFGTGKVNALGGFASAILLAIFALMMAWESIDRLINPTQIHFNEAIIVAVVGLLVNGICVWILGKDGHDHHHHHDSHGHHDHHHHEHQHDHDDHSHKHDHNLKSAYLHVMADALTSILAIVALFAAKWFGLVWMDPVMGIIGALLVAWWSVGLIRATSSVLLDCQGDKLLREQIRQGIEEVDDARVADLHLWLIGPNRYALVLAIVVHDPLPPQVYKDRLPKHPALVHVSIEVNRCLGDSRQQLYETMI</sequence>
<keyword evidence="5 9" id="KW-1133">Transmembrane helix</keyword>
<dbReference type="AlphaFoldDB" id="A0A8J6QGH1"/>
<dbReference type="InterPro" id="IPR002524">
    <property type="entry name" value="Cation_efflux"/>
</dbReference>
<evidence type="ECO:0000259" key="10">
    <source>
        <dbReference type="Pfam" id="PF01545"/>
    </source>
</evidence>
<dbReference type="InterPro" id="IPR045316">
    <property type="entry name" value="Msc2-like"/>
</dbReference>
<dbReference type="SUPFAM" id="SSF161111">
    <property type="entry name" value="Cation efflux protein transmembrane domain-like"/>
    <property type="match status" value="1"/>
</dbReference>
<feature type="compositionally biased region" description="Basic and acidic residues" evidence="8">
    <location>
        <begin position="173"/>
        <end position="182"/>
    </location>
</feature>
<dbReference type="PANTHER" id="PTHR45755:SF4">
    <property type="entry name" value="ZINC TRANSPORTER 7"/>
    <property type="match status" value="1"/>
</dbReference>
<evidence type="ECO:0000256" key="7">
    <source>
        <dbReference type="ARBA" id="ARBA00023136"/>
    </source>
</evidence>
<feature type="transmembrane region" description="Helical" evidence="9">
    <location>
        <begin position="60"/>
        <end position="77"/>
    </location>
</feature>
<name>A0A8J6QGH1_9GAMM</name>
<evidence type="ECO:0000313" key="11">
    <source>
        <dbReference type="EMBL" id="MBD1387833.1"/>
    </source>
</evidence>
<dbReference type="GO" id="GO:0006882">
    <property type="term" value="P:intracellular zinc ion homeostasis"/>
    <property type="evidence" value="ECO:0007669"/>
    <property type="project" value="InterPro"/>
</dbReference>
<dbReference type="Proteomes" id="UP000638014">
    <property type="component" value="Unassembled WGS sequence"/>
</dbReference>
<dbReference type="PANTHER" id="PTHR45755">
    <property type="match status" value="1"/>
</dbReference>